<evidence type="ECO:0000313" key="3">
    <source>
        <dbReference type="EMBL" id="CAR40192.1"/>
    </source>
</evidence>
<dbReference type="AlphaFoldDB" id="B9W4A8"/>
<dbReference type="Pfam" id="PF08404">
    <property type="entry name" value="Baculo_p74_N"/>
    <property type="match status" value="1"/>
</dbReference>
<keyword evidence="1" id="KW-1133">Transmembrane helix</keyword>
<feature type="domain" description="Baculoviridae p74 N-terminal" evidence="2">
    <location>
        <begin position="1"/>
        <end position="276"/>
    </location>
</feature>
<evidence type="ECO:0000256" key="1">
    <source>
        <dbReference type="SAM" id="Phobius"/>
    </source>
</evidence>
<sequence length="663" mass="77310">DLRNAQQYANQRIKLLYIKKMFNKFPHITSWLEYKVSRANPKSDYNYPEKFKLRAIFVETKITRKLCEGKLSCNQFTGIPKNDGICEVNQEAANYRVGDGGKVGEQREGIHYDVHCQPACYHLKERTGSNDKDVHSFPLRYFNNQCTIINPALLKWMEFPYFRSETIYEHRVNDLPAGFNRSVVPSSLTASGLNYEYNKIYCDSFFDKFNDIKKNCYTPWYEVIGNAIVGEYIIKLCKAAHRAQINGNWNDLPSTADLPTVPLLDSKKKMKLRDWYNDINLSFKCPDPEVNLDEDAPKHPLNREKKLEELKGIEDSSKKPQVSVGEWHEMETEKLTENIKSHRNRRQAKIPTDSSTAKDPFLKIFMNFAKMFLDPNMYRDLAIYIGAESLAKMLKKLGIYMTKELGPKLFAQFMETKLMTSIFGDVIKGAIEHISTSLVTKVCFEFASRIAFLLNPLTAVFDWALVLTMMMDMILTFVDPLNLNKKYPDGYLENLIISSEHALKKQLNMPEPIIKFEIFVQMLLTQEEVGEISLHSWRYINEYLAALDYNSEGSRIIHDEEKDAHEVITHYYENNQDEIEKVHLFTENDIELYEHDHMRRMKLIDKVKRAYWLSGIGLIAAIFKENIIISYVLVILTSILVYVQHLVAEIKDFTDIEFYFQWI</sequence>
<dbReference type="InterPro" id="IPR007663">
    <property type="entry name" value="Baculo_p74"/>
</dbReference>
<name>B9W4A8_9HYME</name>
<organism evidence="3">
    <name type="scientific">Chelonus inanitus</name>
    <dbReference type="NCBI Taxonomy" id="49201"/>
    <lineage>
        <taxon>Eukaryota</taxon>
        <taxon>Metazoa</taxon>
        <taxon>Ecdysozoa</taxon>
        <taxon>Arthropoda</taxon>
        <taxon>Hexapoda</taxon>
        <taxon>Insecta</taxon>
        <taxon>Pterygota</taxon>
        <taxon>Neoptera</taxon>
        <taxon>Endopterygota</taxon>
        <taxon>Hymenoptera</taxon>
        <taxon>Apocrita</taxon>
        <taxon>Ichneumonoidea</taxon>
        <taxon>Braconidae</taxon>
        <taxon>Cheloninae</taxon>
        <taxon>Chelonus</taxon>
    </lineage>
</organism>
<keyword evidence="1" id="KW-0812">Transmembrane</keyword>
<feature type="transmembrane region" description="Helical" evidence="1">
    <location>
        <begin position="610"/>
        <end position="643"/>
    </location>
</feature>
<accession>B9W4A8</accession>
<dbReference type="EMBL" id="FM201584">
    <property type="protein sequence ID" value="CAR40192.1"/>
    <property type="molecule type" value="mRNA"/>
</dbReference>
<dbReference type="InterPro" id="IPR013613">
    <property type="entry name" value="Baculo_p74_N"/>
</dbReference>
<dbReference type="Pfam" id="PF04583">
    <property type="entry name" value="Baculo_p74"/>
    <property type="match status" value="1"/>
</dbReference>
<proteinExistence type="evidence at transcript level"/>
<gene>
    <name evidence="3" type="primary">p74</name>
</gene>
<evidence type="ECO:0000259" key="2">
    <source>
        <dbReference type="Pfam" id="PF08404"/>
    </source>
</evidence>
<protein>
    <submittedName>
        <fullName evidence="3">Putative per os infectivity factor p74</fullName>
    </submittedName>
</protein>
<keyword evidence="1" id="KW-0472">Membrane</keyword>
<dbReference type="GO" id="GO:0019058">
    <property type="term" value="P:viral life cycle"/>
    <property type="evidence" value="ECO:0007669"/>
    <property type="project" value="InterPro"/>
</dbReference>
<feature type="non-terminal residue" evidence="3">
    <location>
        <position position="1"/>
    </location>
</feature>
<reference evidence="3" key="1">
    <citation type="journal article" date="2009" name="Science">
        <title>Polydnaviruses of Braconid Wasps Derive from an Ancestral Nudivirus.</title>
        <authorList>
            <person name="Bezier A."/>
            <person name="Annaheim M."/>
            <person name="Herbiniere J."/>
            <person name="Wetterwald C."/>
            <person name="Gyapay G."/>
            <person name="Bernard-Samain S."/>
            <person name="Wincker P."/>
            <person name="Roditi I."/>
            <person name="Heller M."/>
            <person name="Belgahzi M."/>
            <person name="Pfister-Wilhem R."/>
            <person name="Periquet G."/>
            <person name="Dupuy C."/>
            <person name="Huguet E."/>
            <person name="Volkoff A.N."/>
            <person name="Lanzrein B."/>
            <person name="Drezen J.M."/>
        </authorList>
    </citation>
    <scope>NUCLEOTIDE SEQUENCE</scope>
    <source>
        <tissue evidence="3">Ovary</tissue>
    </source>
</reference>